<evidence type="ECO:0000313" key="1">
    <source>
        <dbReference type="EMBL" id="MDO0821963.1"/>
    </source>
</evidence>
<accession>A0ABT8QKU9</accession>
<organism evidence="1 2">
    <name type="scientific">Desulfosporosinus nitroreducens</name>
    <dbReference type="NCBI Taxonomy" id="2018668"/>
    <lineage>
        <taxon>Bacteria</taxon>
        <taxon>Bacillati</taxon>
        <taxon>Bacillota</taxon>
        <taxon>Clostridia</taxon>
        <taxon>Eubacteriales</taxon>
        <taxon>Desulfitobacteriaceae</taxon>
        <taxon>Desulfosporosinus</taxon>
    </lineage>
</organism>
<reference evidence="1" key="1">
    <citation type="submission" date="2022-05" db="EMBL/GenBank/DDBJ databases">
        <title>Expanded diversity of anoxic marine methylotrophy in a Black Sea sulfate reducing microorganism.</title>
        <authorList>
            <person name="Fischer P.Q."/>
            <person name="Stams A.J.M."/>
            <person name="Villanueva L."/>
            <person name="Sousa D.Z."/>
        </authorList>
    </citation>
    <scope>NUCLEOTIDE SEQUENCE</scope>
    <source>
        <strain evidence="1">P130</strain>
    </source>
</reference>
<protein>
    <submittedName>
        <fullName evidence="1">Nucleotidyl transferase AbiEii/AbiGii toxin family protein</fullName>
    </submittedName>
</protein>
<sequence length="312" mass="37046">MHLDHESFNQLITLTANYVGIPETAVKRDYYIVMLLQNLQNSIHADNCVFKGGTSLSKCYPGSINRFSEDIDLTYIPQEDLTPKKYKRILKDVELTIIGSAFYEKIDSERNDRNKSSYVWFDEEDKEESRIKLEIGSNIRPDPYQKKSLTTYIHQYLFENDMQHIINEFNLKEVSINTLCIERTFLDKVFSVKRHAICGSLKEKVRHIYDVTRLFPMDIVKEFLSEKNELSDLIKKTKETDSFYLEKRNTSKDYNPLELYSFRKWNENFNSDIRLRYESLHNYLLYTSEKQDFDIAIETFNKISDLFEELGE</sequence>
<gene>
    <name evidence="1" type="ORF">M8H41_03695</name>
</gene>
<proteinExistence type="predicted"/>
<keyword evidence="2" id="KW-1185">Reference proteome</keyword>
<dbReference type="Proteomes" id="UP001176021">
    <property type="component" value="Unassembled WGS sequence"/>
</dbReference>
<dbReference type="EMBL" id="JAMJEV010000003">
    <property type="protein sequence ID" value="MDO0821963.1"/>
    <property type="molecule type" value="Genomic_DNA"/>
</dbReference>
<comment type="caution">
    <text evidence="1">The sequence shown here is derived from an EMBL/GenBank/DDBJ whole genome shotgun (WGS) entry which is preliminary data.</text>
</comment>
<dbReference type="Gene3D" id="3.10.450.620">
    <property type="entry name" value="JHP933, nucleotidyltransferase-like core domain"/>
    <property type="match status" value="1"/>
</dbReference>
<dbReference type="GO" id="GO:0016740">
    <property type="term" value="F:transferase activity"/>
    <property type="evidence" value="ECO:0007669"/>
    <property type="project" value="UniProtKB-KW"/>
</dbReference>
<keyword evidence="1" id="KW-0808">Transferase</keyword>
<dbReference type="Pfam" id="PF08843">
    <property type="entry name" value="AbiEii"/>
    <property type="match status" value="1"/>
</dbReference>
<evidence type="ECO:0000313" key="2">
    <source>
        <dbReference type="Proteomes" id="UP001176021"/>
    </source>
</evidence>
<name>A0ABT8QKU9_9FIRM</name>
<dbReference type="RefSeq" id="WP_301998201.1">
    <property type="nucleotide sequence ID" value="NZ_JAMJEV010000003.1"/>
</dbReference>
<dbReference type="InterPro" id="IPR014942">
    <property type="entry name" value="AbiEii"/>
</dbReference>